<reference evidence="3" key="1">
    <citation type="submission" date="2016-04" db="EMBL/GenBank/DDBJ databases">
        <title>Cephalotus genome sequencing.</title>
        <authorList>
            <person name="Fukushima K."/>
            <person name="Hasebe M."/>
            <person name="Fang X."/>
        </authorList>
    </citation>
    <scope>NUCLEOTIDE SEQUENCE [LARGE SCALE GENOMIC DNA]</scope>
    <source>
        <strain evidence="3">cv. St1</strain>
    </source>
</reference>
<evidence type="ECO:0000313" key="2">
    <source>
        <dbReference type="EMBL" id="GAV63663.1"/>
    </source>
</evidence>
<gene>
    <name evidence="2" type="ORF">CFOL_v3_07181</name>
</gene>
<dbReference type="SUPFAM" id="SSF53098">
    <property type="entry name" value="Ribonuclease H-like"/>
    <property type="match status" value="1"/>
</dbReference>
<organism evidence="2 3">
    <name type="scientific">Cephalotus follicularis</name>
    <name type="common">Albany pitcher plant</name>
    <dbReference type="NCBI Taxonomy" id="3775"/>
    <lineage>
        <taxon>Eukaryota</taxon>
        <taxon>Viridiplantae</taxon>
        <taxon>Streptophyta</taxon>
        <taxon>Embryophyta</taxon>
        <taxon>Tracheophyta</taxon>
        <taxon>Spermatophyta</taxon>
        <taxon>Magnoliopsida</taxon>
        <taxon>eudicotyledons</taxon>
        <taxon>Gunneridae</taxon>
        <taxon>Pentapetalae</taxon>
        <taxon>rosids</taxon>
        <taxon>fabids</taxon>
        <taxon>Oxalidales</taxon>
        <taxon>Cephalotaceae</taxon>
        <taxon>Cephalotus</taxon>
    </lineage>
</organism>
<dbReference type="InterPro" id="IPR012337">
    <property type="entry name" value="RNaseH-like_sf"/>
</dbReference>
<protein>
    <submittedName>
        <fullName evidence="2">DUF659 domain-containing protein/Dimer_Tnp_hAT domain-containing protein</fullName>
    </submittedName>
</protein>
<evidence type="ECO:0000259" key="1">
    <source>
        <dbReference type="Pfam" id="PF04937"/>
    </source>
</evidence>
<comment type="caution">
    <text evidence="2">The sequence shown here is derived from an EMBL/GenBank/DDBJ whole genome shotgun (WGS) entry which is preliminary data.</text>
</comment>
<dbReference type="EMBL" id="BDDD01000313">
    <property type="protein sequence ID" value="GAV63663.1"/>
    <property type="molecule type" value="Genomic_DNA"/>
</dbReference>
<dbReference type="InParanoid" id="A0A1Q3B7B1"/>
<dbReference type="InterPro" id="IPR007021">
    <property type="entry name" value="DUF659"/>
</dbReference>
<sequence length="128" mass="14854">CSSSFSNRQRTLINFLVYYPDGLTFIKSVDVSDAVKNAQTLVNLFFEVVEWVGPSNVVHIVTDNAAKYTAIVAIRLLSQIFSSSGCERNWSVFEQIHTKKRNILEHQRLNDIVFVTYNLRLKNRYFQF</sequence>
<dbReference type="PANTHER" id="PTHR32166">
    <property type="entry name" value="OSJNBA0013A04.12 PROTEIN"/>
    <property type="match status" value="1"/>
</dbReference>
<dbReference type="Pfam" id="PF04937">
    <property type="entry name" value="DUF659"/>
    <property type="match status" value="1"/>
</dbReference>
<keyword evidence="3" id="KW-1185">Reference proteome</keyword>
<name>A0A1Q3B7B1_CEPFO</name>
<dbReference type="STRING" id="3775.A0A1Q3B7B1"/>
<evidence type="ECO:0000313" key="3">
    <source>
        <dbReference type="Proteomes" id="UP000187406"/>
    </source>
</evidence>
<dbReference type="Proteomes" id="UP000187406">
    <property type="component" value="Unassembled WGS sequence"/>
</dbReference>
<proteinExistence type="predicted"/>
<dbReference type="PANTHER" id="PTHR32166:SF121">
    <property type="entry name" value="DUF659 DOMAIN-CONTAINING PROTEIN"/>
    <property type="match status" value="1"/>
</dbReference>
<feature type="domain" description="DUF659" evidence="1">
    <location>
        <begin position="6"/>
        <end position="72"/>
    </location>
</feature>
<accession>A0A1Q3B7B1</accession>
<feature type="non-terminal residue" evidence="2">
    <location>
        <position position="1"/>
    </location>
</feature>
<dbReference type="OrthoDB" id="912796at2759"/>
<dbReference type="GO" id="GO:0046983">
    <property type="term" value="F:protein dimerization activity"/>
    <property type="evidence" value="ECO:0007669"/>
    <property type="project" value="InterPro"/>
</dbReference>
<dbReference type="AlphaFoldDB" id="A0A1Q3B7B1"/>